<reference evidence="2 3" key="1">
    <citation type="submission" date="2020-07" db="EMBL/GenBank/DDBJ databases">
        <title>Comparative genomics of pyrophilous fungi reveals a link between fire events and developmental genes.</title>
        <authorList>
            <consortium name="DOE Joint Genome Institute"/>
            <person name="Steindorff A.S."/>
            <person name="Carver A."/>
            <person name="Calhoun S."/>
            <person name="Stillman K."/>
            <person name="Liu H."/>
            <person name="Lipzen A."/>
            <person name="Pangilinan J."/>
            <person name="Labutti K."/>
            <person name="Bruns T.D."/>
            <person name="Grigoriev I.V."/>
        </authorList>
    </citation>
    <scope>NUCLEOTIDE SEQUENCE [LARGE SCALE GENOMIC DNA]</scope>
    <source>
        <strain evidence="2 3">CBS 144469</strain>
    </source>
</reference>
<dbReference type="EMBL" id="JACGCI010000158">
    <property type="protein sequence ID" value="KAF6743122.1"/>
    <property type="molecule type" value="Genomic_DNA"/>
</dbReference>
<feature type="transmembrane region" description="Helical" evidence="1">
    <location>
        <begin position="58"/>
        <end position="76"/>
    </location>
</feature>
<dbReference type="AlphaFoldDB" id="A0A8H6HBL7"/>
<protein>
    <submittedName>
        <fullName evidence="2">Uncharacterized protein</fullName>
    </submittedName>
</protein>
<feature type="transmembrane region" description="Helical" evidence="1">
    <location>
        <begin position="366"/>
        <end position="384"/>
    </location>
</feature>
<dbReference type="OrthoDB" id="3234297at2759"/>
<sequence>MNRQLSPETVSQLPGLAFLYTNNRAAYTKAYCIAPPSDACPFSVACPNTDVTGIGQQVSIYIATVVYGNCLVLAYVPGLRRPMLYAHLTITYSLLIAALVSILQGELSKADGLFVIVTVASPPSIYLWCSTFASIWCLNSFPFYGEGGLGIKRRQRFELHAVRVLSFGTLAFEVVMVCLLFIPNISRITFPQASCDRKAGTGGLWYNIVWELPLLGQLVGGVALSAGVYWSTRAGYYIQSLEAQHTSIEGDHIQPEVEHEDFDLISWTWRVLSDLYPNFMTRNHFLSTITIAQLSVLPTPSRLTIDYKDSLNVAIYLACALSDWWPQSGPTSPQSSRKMVGLRALILLGLIGVSLTRAAYRVPVPSTTLYFQVFLILSLVYWCHIHVSMPLIKRRLFTSLISFLIMTLAPYQILGPFNDVKLYQAGLFGIEKKSPDGSTWSLFTCDIFAIVGWVVAWILSAVWVQRGAVMRQFIILGIGRRAHLLKASFIIAMHTLWIQASNNSNPSRPTDMPFGQIFAVIATAAAVIPLVDEALGVGRRRWKAVLLSDPIPPGNTIP</sequence>
<feature type="transmembrane region" description="Helical" evidence="1">
    <location>
        <begin position="164"/>
        <end position="185"/>
    </location>
</feature>
<gene>
    <name evidence="2" type="ORF">DFP72DRAFT_1080799</name>
</gene>
<keyword evidence="3" id="KW-1185">Reference proteome</keyword>
<proteinExistence type="predicted"/>
<keyword evidence="1" id="KW-1133">Transmembrane helix</keyword>
<name>A0A8H6HBL7_9AGAR</name>
<comment type="caution">
    <text evidence="2">The sequence shown here is derived from an EMBL/GenBank/DDBJ whole genome shotgun (WGS) entry which is preliminary data.</text>
</comment>
<organism evidence="2 3">
    <name type="scientific">Ephemerocybe angulata</name>
    <dbReference type="NCBI Taxonomy" id="980116"/>
    <lineage>
        <taxon>Eukaryota</taxon>
        <taxon>Fungi</taxon>
        <taxon>Dikarya</taxon>
        <taxon>Basidiomycota</taxon>
        <taxon>Agaricomycotina</taxon>
        <taxon>Agaricomycetes</taxon>
        <taxon>Agaricomycetidae</taxon>
        <taxon>Agaricales</taxon>
        <taxon>Agaricineae</taxon>
        <taxon>Psathyrellaceae</taxon>
        <taxon>Ephemerocybe</taxon>
    </lineage>
</organism>
<evidence type="ECO:0000313" key="3">
    <source>
        <dbReference type="Proteomes" id="UP000521943"/>
    </source>
</evidence>
<feature type="transmembrane region" description="Helical" evidence="1">
    <location>
        <begin position="83"/>
        <end position="105"/>
    </location>
</feature>
<feature type="transmembrane region" description="Helical" evidence="1">
    <location>
        <begin position="484"/>
        <end position="500"/>
    </location>
</feature>
<dbReference type="Proteomes" id="UP000521943">
    <property type="component" value="Unassembled WGS sequence"/>
</dbReference>
<evidence type="ECO:0000256" key="1">
    <source>
        <dbReference type="SAM" id="Phobius"/>
    </source>
</evidence>
<feature type="transmembrane region" description="Helical" evidence="1">
    <location>
        <begin position="396"/>
        <end position="414"/>
    </location>
</feature>
<feature type="transmembrane region" description="Helical" evidence="1">
    <location>
        <begin position="512"/>
        <end position="531"/>
    </location>
</feature>
<evidence type="ECO:0000313" key="2">
    <source>
        <dbReference type="EMBL" id="KAF6743122.1"/>
    </source>
</evidence>
<feature type="transmembrane region" description="Helical" evidence="1">
    <location>
        <begin position="340"/>
        <end position="360"/>
    </location>
</feature>
<feature type="transmembrane region" description="Helical" evidence="1">
    <location>
        <begin position="440"/>
        <end position="464"/>
    </location>
</feature>
<keyword evidence="1" id="KW-0812">Transmembrane</keyword>
<keyword evidence="1" id="KW-0472">Membrane</keyword>
<feature type="transmembrane region" description="Helical" evidence="1">
    <location>
        <begin position="205"/>
        <end position="230"/>
    </location>
</feature>
<accession>A0A8H6HBL7</accession>